<dbReference type="Pfam" id="PF05099">
    <property type="entry name" value="TerB"/>
    <property type="match status" value="1"/>
</dbReference>
<dbReference type="AlphaFoldDB" id="A0A193LFK4"/>
<reference evidence="2 3" key="1">
    <citation type="submission" date="2016-06" db="EMBL/GenBank/DDBJ databases">
        <title>Complete genome sequence of a deep-branching marine Gamma Proteobacterium Woeseia oceani type strain XK5.</title>
        <authorList>
            <person name="Mu D."/>
            <person name="Du Z."/>
        </authorList>
    </citation>
    <scope>NUCLEOTIDE SEQUENCE [LARGE SCALE GENOMIC DNA]</scope>
    <source>
        <strain evidence="2 3">XK5</strain>
    </source>
</reference>
<keyword evidence="3" id="KW-1185">Reference proteome</keyword>
<dbReference type="STRING" id="1548547.BA177_08060"/>
<dbReference type="EMBL" id="CP016268">
    <property type="protein sequence ID" value="ANO51164.1"/>
    <property type="molecule type" value="Genomic_DNA"/>
</dbReference>
<proteinExistence type="predicted"/>
<gene>
    <name evidence="2" type="ORF">BA177_08060</name>
</gene>
<protein>
    <recommendedName>
        <fullName evidence="1">Co-chaperone DjlA N-terminal domain-containing protein</fullName>
    </recommendedName>
</protein>
<evidence type="ECO:0000313" key="2">
    <source>
        <dbReference type="EMBL" id="ANO51164.1"/>
    </source>
</evidence>
<dbReference type="RefSeq" id="WP_068615221.1">
    <property type="nucleotide sequence ID" value="NZ_CP016268.1"/>
</dbReference>
<evidence type="ECO:0000259" key="1">
    <source>
        <dbReference type="Pfam" id="PF05099"/>
    </source>
</evidence>
<dbReference type="OrthoDB" id="5294347at2"/>
<dbReference type="InterPro" id="IPR007791">
    <property type="entry name" value="DjlA_N"/>
</dbReference>
<accession>A0A193LFK4</accession>
<sequence length="154" mass="17626">MLKRLAERLNRTLAGNTAQSDTPEQREHAIRIATAVLMVDVARADNDFQEAEFELLIELIRKHFDLSTEEANQLTNAADEKAEAMVEVHQFTRQLHNSLSEDEKVRVIDLLWKVAYADGRLSKYEDSLVLKISDLLYVNRAKVMRLKDDAGRST</sequence>
<dbReference type="InterPro" id="IPR029024">
    <property type="entry name" value="TerB-like"/>
</dbReference>
<organism evidence="2 3">
    <name type="scientific">Woeseia oceani</name>
    <dbReference type="NCBI Taxonomy" id="1548547"/>
    <lineage>
        <taxon>Bacteria</taxon>
        <taxon>Pseudomonadati</taxon>
        <taxon>Pseudomonadota</taxon>
        <taxon>Gammaproteobacteria</taxon>
        <taxon>Woeseiales</taxon>
        <taxon>Woeseiaceae</taxon>
        <taxon>Woeseia</taxon>
    </lineage>
</organism>
<feature type="domain" description="Co-chaperone DjlA N-terminal" evidence="1">
    <location>
        <begin position="31"/>
        <end position="147"/>
    </location>
</feature>
<dbReference type="Gene3D" id="1.10.3680.10">
    <property type="entry name" value="TerB-like"/>
    <property type="match status" value="1"/>
</dbReference>
<dbReference type="SUPFAM" id="SSF158682">
    <property type="entry name" value="TerB-like"/>
    <property type="match status" value="1"/>
</dbReference>
<name>A0A193LFK4_9GAMM</name>
<dbReference type="Proteomes" id="UP000092695">
    <property type="component" value="Chromosome"/>
</dbReference>
<evidence type="ECO:0000313" key="3">
    <source>
        <dbReference type="Proteomes" id="UP000092695"/>
    </source>
</evidence>
<dbReference type="KEGG" id="woc:BA177_08060"/>
<dbReference type="CDD" id="cd07313">
    <property type="entry name" value="terB_like_2"/>
    <property type="match status" value="1"/>
</dbReference>